<name>A0A378IQE5_9GAMM</name>
<dbReference type="Proteomes" id="UP000054854">
    <property type="component" value="Unassembled WGS sequence"/>
</dbReference>
<dbReference type="RefSeq" id="WP_058465956.1">
    <property type="nucleotide sequence ID" value="NZ_CAAAHQ010000045.1"/>
</dbReference>
<evidence type="ECO:0000313" key="3">
    <source>
        <dbReference type="EMBL" id="STX34234.1"/>
    </source>
</evidence>
<dbReference type="STRING" id="28085.Lcin_2832"/>
<gene>
    <name evidence="2" type="ORF">Lcin_2832</name>
    <name evidence="3" type="ORF">NCTC12438_00827</name>
</gene>
<dbReference type="EMBL" id="LNXX01000045">
    <property type="protein sequence ID" value="KTC82803.1"/>
    <property type="molecule type" value="Genomic_DNA"/>
</dbReference>
<reference evidence="2 4" key="1">
    <citation type="submission" date="2015-11" db="EMBL/GenBank/DDBJ databases">
        <title>Genomic analysis of 38 Legionella species identifies large and diverse effector repertoires.</title>
        <authorList>
            <person name="Burstein D."/>
            <person name="Amaro F."/>
            <person name="Zusman T."/>
            <person name="Lifshitz Z."/>
            <person name="Cohen O."/>
            <person name="Gilbert J.A."/>
            <person name="Pupko T."/>
            <person name="Shuman H.A."/>
            <person name="Segal G."/>
        </authorList>
    </citation>
    <scope>NUCLEOTIDE SEQUENCE [LARGE SCALE GENOMIC DNA]</scope>
    <source>
        <strain evidence="2 4">CDC#72-OH-14</strain>
    </source>
</reference>
<evidence type="ECO:0000313" key="5">
    <source>
        <dbReference type="Proteomes" id="UP000255316"/>
    </source>
</evidence>
<sequence>MNTNIELGAMNASDSTSMDEMDTNEKTVSADSEDVSKYKKISAHIPKLITVLEQLEMLDQSFEMNFELKKSRKRFASIVTDNVNPNAEDIEEFIDLLSSALYGLSAGLRVIDMNTLMQEKKSRAVDLLADISLIQEDIAKLAG</sequence>
<evidence type="ECO:0000313" key="4">
    <source>
        <dbReference type="Proteomes" id="UP000054854"/>
    </source>
</evidence>
<dbReference type="OrthoDB" id="5653817at2"/>
<feature type="region of interest" description="Disordered" evidence="1">
    <location>
        <begin position="1"/>
        <end position="22"/>
    </location>
</feature>
<reference evidence="3 5" key="2">
    <citation type="submission" date="2018-06" db="EMBL/GenBank/DDBJ databases">
        <authorList>
            <consortium name="Pathogen Informatics"/>
            <person name="Doyle S."/>
        </authorList>
    </citation>
    <scope>NUCLEOTIDE SEQUENCE [LARGE SCALE GENOMIC DNA]</scope>
    <source>
        <strain evidence="3 5">NCTC12438</strain>
    </source>
</reference>
<organism evidence="3 5">
    <name type="scientific">Legionella cincinnatiensis</name>
    <dbReference type="NCBI Taxonomy" id="28085"/>
    <lineage>
        <taxon>Bacteria</taxon>
        <taxon>Pseudomonadati</taxon>
        <taxon>Pseudomonadota</taxon>
        <taxon>Gammaproteobacteria</taxon>
        <taxon>Legionellales</taxon>
        <taxon>Legionellaceae</taxon>
        <taxon>Legionella</taxon>
    </lineage>
</organism>
<dbReference type="AlphaFoldDB" id="A0A378IQE5"/>
<keyword evidence="4" id="KW-1185">Reference proteome</keyword>
<accession>A0A378IQE5</accession>
<dbReference type="EMBL" id="UGNX01000001">
    <property type="protein sequence ID" value="STX34234.1"/>
    <property type="molecule type" value="Genomic_DNA"/>
</dbReference>
<evidence type="ECO:0000313" key="2">
    <source>
        <dbReference type="EMBL" id="KTC82803.1"/>
    </source>
</evidence>
<protein>
    <submittedName>
        <fullName evidence="3">Uncharacterized protein</fullName>
    </submittedName>
</protein>
<evidence type="ECO:0000256" key="1">
    <source>
        <dbReference type="SAM" id="MobiDB-lite"/>
    </source>
</evidence>
<dbReference type="Proteomes" id="UP000255316">
    <property type="component" value="Unassembled WGS sequence"/>
</dbReference>
<proteinExistence type="predicted"/>